<evidence type="ECO:0000256" key="1">
    <source>
        <dbReference type="ARBA" id="ARBA00004370"/>
    </source>
</evidence>
<comment type="similarity">
    <text evidence="2">Belongs to the CD36 family.</text>
</comment>
<protein>
    <recommendedName>
        <fullName evidence="10">CD36 family protein</fullName>
    </recommendedName>
</protein>
<dbReference type="GO" id="GO:0005737">
    <property type="term" value="C:cytoplasm"/>
    <property type="evidence" value="ECO:0007669"/>
    <property type="project" value="TreeGrafter"/>
</dbReference>
<evidence type="ECO:0008006" key="10">
    <source>
        <dbReference type="Google" id="ProtNLM"/>
    </source>
</evidence>
<name>A0A7S3KWY4_EUPCR</name>
<comment type="subcellular location">
    <subcellularLocation>
        <location evidence="1">Membrane</location>
    </subcellularLocation>
</comment>
<feature type="compositionally biased region" description="Basic and acidic residues" evidence="7">
    <location>
        <begin position="1048"/>
        <end position="1064"/>
    </location>
</feature>
<evidence type="ECO:0000313" key="9">
    <source>
        <dbReference type="EMBL" id="CAE0392579.1"/>
    </source>
</evidence>
<gene>
    <name evidence="9" type="ORF">ECRA1380_LOCUS17556</name>
</gene>
<dbReference type="EMBL" id="HBIK01037521">
    <property type="protein sequence ID" value="CAE0392579.1"/>
    <property type="molecule type" value="Transcribed_RNA"/>
</dbReference>
<accession>A0A7S3KWY4</accession>
<organism evidence="9">
    <name type="scientific">Euplotes crassus</name>
    <dbReference type="NCBI Taxonomy" id="5936"/>
    <lineage>
        <taxon>Eukaryota</taxon>
        <taxon>Sar</taxon>
        <taxon>Alveolata</taxon>
        <taxon>Ciliophora</taxon>
        <taxon>Intramacronucleata</taxon>
        <taxon>Spirotrichea</taxon>
        <taxon>Hypotrichia</taxon>
        <taxon>Euplotida</taxon>
        <taxon>Euplotidae</taxon>
        <taxon>Moneuplotes</taxon>
    </lineage>
</organism>
<dbReference type="PANTHER" id="PTHR11923:SF51">
    <property type="entry name" value="LYSOSOME MEMBRANE PROTEIN 2"/>
    <property type="match status" value="1"/>
</dbReference>
<dbReference type="GO" id="GO:0005044">
    <property type="term" value="F:scavenger receptor activity"/>
    <property type="evidence" value="ECO:0007669"/>
    <property type="project" value="TreeGrafter"/>
</dbReference>
<proteinExistence type="inferred from homology"/>
<keyword evidence="3 8" id="KW-0812">Transmembrane</keyword>
<evidence type="ECO:0000256" key="3">
    <source>
        <dbReference type="ARBA" id="ARBA00022692"/>
    </source>
</evidence>
<feature type="transmembrane region" description="Helical" evidence="8">
    <location>
        <begin position="987"/>
        <end position="1011"/>
    </location>
</feature>
<keyword evidence="4 8" id="KW-1133">Transmembrane helix</keyword>
<sequence length="1071" mass="121276">MNSDLDSDLPVRYKRKGKDNIYHCLFVSCLIGGIIALLTAILVPIAVNAGLDKKIDAKILLKESEIEYWGHTPGNYNIDSTEKYKVFGYPSKNVEDLLAVQTAGEHSFKVEKKYENISYSVIEDTITFEQNKTLKETKKEVNEEAGYLINLGALSTNYLLSDKENFKEIYSLLKTSAEQMIEHLVPYVFSMNAFYTAMNDKDIVMKSVLPGIKNSGSIFVDDEMGFGSIKSLSKWIKAIEGGSTSEVYQTLQNHFKLKDSHMDQIVGPKSFLKALYSATQVSYALQYNCRKFCDNTTMFAIQWSSQNVTNLPDTFISPKVKAVESLYDLDNTLFGARPEFSYASNLSHITSEALNLTQALRLASIASFEDSASIFNPTNLYLFFSSYLTKSYDNIMIKFKLVSEKQCDAIYDYLINYVIPKLGNYEEKKGTKQHKAFANLVTHTIKKSEELLGEFLYYELFARYIGAALIKDKKKCTDFVSVGTDKAKAEQACEKVPFDSYLGTTLWAKAFMHGPNHPLYQHLADTTGLTTDELSKVFSTKSSKDYGNYANKIITDISKQLKCSNSPCSKEELGHRQFLSTGITSRIIKYSGVVDFLQEVSTVKDWNYSREVAMEYSYFAKNKCDQKEPLSEEVYNILTSGDHSLGDYKNAINFVVDVDQGVNLVNYTNIYKTDPEKLLCVLRYMTQDSLLGGVVMRKDSTDFINGYDDDTLSILREGEFSKGSDPSVQTHVSINDVYYNKSLIEDVTLELFTGNRHPDKVKTARSINGGVYINNVIPYFNGTNITYGNLNPYQENFRLEGTDGLQFGKNLGKDSKPKYFDSKKIQDIQYKYAGKESFGDINTLKYDLDHDAIQKNYGQNAAKLFNYDGIFNISQTFKLPLGSSAGYFKGAKQSDYGGATIDGKSPSTMQGEVQNFFSIEPVSGFTIDSKRNEMIMLDVHEKYLAFPDLDKVFGFIPLMNVETEVKIKEQIFLDKYGFVNAYTNGVFYFRVIGYPLAGLLLIAAGIFFFLYTRYSEKGVNYSVLSDNSFKNEEERLIDHTEKNPEVKYRYEETKEVQDSTRLDLLDEDSSP</sequence>
<evidence type="ECO:0000256" key="6">
    <source>
        <dbReference type="ARBA" id="ARBA00023180"/>
    </source>
</evidence>
<evidence type="ECO:0000256" key="4">
    <source>
        <dbReference type="ARBA" id="ARBA00022989"/>
    </source>
</evidence>
<feature type="region of interest" description="Disordered" evidence="7">
    <location>
        <begin position="1048"/>
        <end position="1071"/>
    </location>
</feature>
<dbReference type="InterPro" id="IPR002159">
    <property type="entry name" value="CD36_fam"/>
</dbReference>
<dbReference type="GO" id="GO:0016020">
    <property type="term" value="C:membrane"/>
    <property type="evidence" value="ECO:0007669"/>
    <property type="project" value="UniProtKB-SubCell"/>
</dbReference>
<keyword evidence="6" id="KW-0325">Glycoprotein</keyword>
<feature type="transmembrane region" description="Helical" evidence="8">
    <location>
        <begin position="21"/>
        <end position="47"/>
    </location>
</feature>
<keyword evidence="5 8" id="KW-0472">Membrane</keyword>
<dbReference type="PANTHER" id="PTHR11923">
    <property type="entry name" value="SCAVENGER RECEPTOR CLASS B TYPE-1 SR-B1"/>
    <property type="match status" value="1"/>
</dbReference>
<dbReference type="Pfam" id="PF01130">
    <property type="entry name" value="CD36"/>
    <property type="match status" value="1"/>
</dbReference>
<dbReference type="AlphaFoldDB" id="A0A7S3KWY4"/>
<reference evidence="9" key="1">
    <citation type="submission" date="2021-01" db="EMBL/GenBank/DDBJ databases">
        <authorList>
            <person name="Corre E."/>
            <person name="Pelletier E."/>
            <person name="Niang G."/>
            <person name="Scheremetjew M."/>
            <person name="Finn R."/>
            <person name="Kale V."/>
            <person name="Holt S."/>
            <person name="Cochrane G."/>
            <person name="Meng A."/>
            <person name="Brown T."/>
            <person name="Cohen L."/>
        </authorList>
    </citation>
    <scope>NUCLEOTIDE SEQUENCE</scope>
    <source>
        <strain evidence="9">CT5</strain>
    </source>
</reference>
<evidence type="ECO:0000256" key="5">
    <source>
        <dbReference type="ARBA" id="ARBA00023136"/>
    </source>
</evidence>
<evidence type="ECO:0000256" key="8">
    <source>
        <dbReference type="SAM" id="Phobius"/>
    </source>
</evidence>
<evidence type="ECO:0000256" key="7">
    <source>
        <dbReference type="SAM" id="MobiDB-lite"/>
    </source>
</evidence>
<evidence type="ECO:0000256" key="2">
    <source>
        <dbReference type="ARBA" id="ARBA00010532"/>
    </source>
</evidence>